<gene>
    <name evidence="10" type="ORF">CA7LBN_001074</name>
</gene>
<dbReference type="SUPFAM" id="SSF143865">
    <property type="entry name" value="CorA soluble domain-like"/>
    <property type="match status" value="1"/>
</dbReference>
<dbReference type="PANTHER" id="PTHR21535">
    <property type="entry name" value="MAGNESIUM AND COBALT TRANSPORT PROTEIN/MITOCHONDRIAL IMPORT INNER MEMBRANE TRANSLOCASE SUBUNIT TIM8"/>
    <property type="match status" value="1"/>
</dbReference>
<sequence>MAKKKSARQRKLRSKQQGREKLREEHLVSQPNSRPVSPTGNQAHRNSYMDHHPRTNSMSSARERRMSEYDQSPPFNKDFAPLTDRNLQTLLEQNNAQHSSHRFGSVALDMDKFAREQDVSPYDAIDAFSNHSPNSGGSLEFGESNPPSEHSSDSTSLDDVCYLDYYDDEQGRTGQMHKWPDLEVLEEFIHEELEELQDEPSELNEVNFRYPVARRVSHTPEVADEDDAPLLNRVQVNEVDTWGESSSFKAARKPLKPWEASQSNIHTILNNGKKKSDTLCRFTYFREDLDQTLHSPTLAGLVADSEKADLSDENYIRNSLKELFDPHFQSIHHRSPRATTPGPDTHHDGINGKDQQGKEPHHSRQGSVPPNVSRSSAAAQNLKGSTPQAAASHSSLAHFSGGTTSVNSLSTSPHLHHDPFWLDIQDPSEEEMKVIAKTFGLHPLTTEDIFMDEAREKVEMFNSYYFLCFTSFDIVYERRKQKEKENEKKINKLMEYNYQPSRFSWEWFQNKLGWKDDTVLGSNAKKSGSSSIKSKSKRIRNGELCPLNMYMIVFKHGVLTFHFSATPHPINVRRRARMLKDHLTVSPDWICYALIDDITDSFAPMIDSIEAEVYLIEDEIMRMHSGDRESADESEDSDSESIADLQDNRPRHSNDVFVRRHRSKSVVETTEPSKLDFLRLKKRDSKGDYFSLKSRRSAISKTTTTTSTDSSRIVAWKRKGDMLRRIGECRKRVMSVMRLLSTKADVIRGYSKRFSESDVVKPVEDNPLISTRSATKHEILMYLGDIQDHIVTMVQSLNHYEKLLARSHSNYLAQINIDMTKVNNDTNDVLGKITVLGTIVLPVNVVTGLWGMNCIVPGQDAPGLTWFYGIFLQMSIVFGILVFEMSYLLLLMVPLPFAIRQKLVNGSVKLNQSRNFKSAWAFTTFVLGLQFVDCLQKLQKYSNSESFASASQFGGARYDQLASKFYSQRNLYITGAVLYLEVSIVTVVTILKKLVLKEESYRAATNTQTSSIAGHTDSQKEEAAELRKLIKQKETDIAVLKKQLEGAQKQYDSLNESEVRSKAD</sequence>
<dbReference type="GO" id="GO:0015095">
    <property type="term" value="F:magnesium ion transmembrane transporter activity"/>
    <property type="evidence" value="ECO:0007669"/>
    <property type="project" value="InterPro"/>
</dbReference>
<keyword evidence="3 7" id="KW-1133">Transmembrane helix</keyword>
<evidence type="ECO:0000256" key="3">
    <source>
        <dbReference type="ARBA" id="ARBA00022989"/>
    </source>
</evidence>
<protein>
    <submittedName>
        <fullName evidence="10">Uncharacterized protein</fullName>
    </submittedName>
</protein>
<evidence type="ECO:0000256" key="1">
    <source>
        <dbReference type="ARBA" id="ARBA00004141"/>
    </source>
</evidence>
<dbReference type="Pfam" id="PF05529">
    <property type="entry name" value="Bap31"/>
    <property type="match status" value="1"/>
</dbReference>
<feature type="transmembrane region" description="Helical" evidence="7">
    <location>
        <begin position="870"/>
        <end position="898"/>
    </location>
</feature>
<feature type="compositionally biased region" description="Acidic residues" evidence="6">
    <location>
        <begin position="632"/>
        <end position="641"/>
    </location>
</feature>
<organism evidence="10">
    <name type="scientific">Candidozyma auris</name>
    <name type="common">Yeast</name>
    <name type="synonym">Candida auris</name>
    <dbReference type="NCBI Taxonomy" id="498019"/>
    <lineage>
        <taxon>Eukaryota</taxon>
        <taxon>Fungi</taxon>
        <taxon>Dikarya</taxon>
        <taxon>Ascomycota</taxon>
        <taxon>Saccharomycotina</taxon>
        <taxon>Pichiomycetes</taxon>
        <taxon>Metschnikowiaceae</taxon>
        <taxon>Candidozyma</taxon>
    </lineage>
</organism>
<evidence type="ECO:0000256" key="6">
    <source>
        <dbReference type="SAM" id="MobiDB-lite"/>
    </source>
</evidence>
<feature type="compositionally biased region" description="Polar residues" evidence="6">
    <location>
        <begin position="365"/>
        <end position="388"/>
    </location>
</feature>
<feature type="compositionally biased region" description="Basic and acidic residues" evidence="6">
    <location>
        <begin position="17"/>
        <end position="27"/>
    </location>
</feature>
<evidence type="ECO:0000259" key="8">
    <source>
        <dbReference type="Pfam" id="PF05529"/>
    </source>
</evidence>
<evidence type="ECO:0000256" key="4">
    <source>
        <dbReference type="ARBA" id="ARBA00023136"/>
    </source>
</evidence>
<keyword evidence="2 7" id="KW-0812">Transmembrane</keyword>
<feature type="region of interest" description="Disordered" evidence="6">
    <location>
        <begin position="625"/>
        <end position="648"/>
    </location>
</feature>
<feature type="compositionally biased region" description="Polar residues" evidence="6">
    <location>
        <begin position="85"/>
        <end position="98"/>
    </location>
</feature>
<feature type="compositionally biased region" description="Basic and acidic residues" evidence="6">
    <location>
        <begin position="344"/>
        <end position="362"/>
    </location>
</feature>
<proteinExistence type="predicted"/>
<dbReference type="EMBL" id="CP076749">
    <property type="protein sequence ID" value="QWW22328.1"/>
    <property type="molecule type" value="Genomic_DNA"/>
</dbReference>
<dbReference type="GO" id="GO:0010961">
    <property type="term" value="P:intracellular magnesium ion homeostasis"/>
    <property type="evidence" value="ECO:0007669"/>
    <property type="project" value="TreeGrafter"/>
</dbReference>
<reference evidence="10" key="1">
    <citation type="submission" date="2021-06" db="EMBL/GenBank/DDBJ databases">
        <title>Candida auris outbreak in lebanese hospital.</title>
        <authorList>
            <person name="Finianos M."/>
        </authorList>
    </citation>
    <scope>NUCLEOTIDE SEQUENCE</scope>
    <source>
        <strain evidence="10">CA7LBN</strain>
    </source>
</reference>
<comment type="subcellular location">
    <subcellularLocation>
        <location evidence="1">Membrane</location>
        <topology evidence="1">Multi-pass membrane protein</topology>
    </subcellularLocation>
</comment>
<keyword evidence="5" id="KW-0175">Coiled coil</keyword>
<dbReference type="Gene3D" id="1.20.58.340">
    <property type="entry name" value="Magnesium transport protein CorA, transmembrane region"/>
    <property type="match status" value="3"/>
</dbReference>
<feature type="transmembrane region" description="Helical" evidence="7">
    <location>
        <begin position="971"/>
        <end position="991"/>
    </location>
</feature>
<feature type="region of interest" description="Disordered" evidence="6">
    <location>
        <begin position="332"/>
        <end position="397"/>
    </location>
</feature>
<evidence type="ECO:0000256" key="7">
    <source>
        <dbReference type="SAM" id="Phobius"/>
    </source>
</evidence>
<dbReference type="Proteomes" id="UP000825438">
    <property type="component" value="Chromosome I"/>
</dbReference>
<feature type="region of interest" description="Disordered" evidence="6">
    <location>
        <begin position="1"/>
        <end position="103"/>
    </location>
</feature>
<feature type="domain" description="BAP29/BAP31 transmembrane" evidence="8">
    <location>
        <begin position="872"/>
        <end position="1003"/>
    </location>
</feature>
<name>A0A8F3AF52_CANAR</name>
<dbReference type="InterPro" id="IPR040463">
    <property type="entry name" value="BAP29/BAP31_N"/>
</dbReference>
<dbReference type="InterPro" id="IPR045861">
    <property type="entry name" value="CorA_cytoplasmic_dom"/>
</dbReference>
<evidence type="ECO:0000256" key="2">
    <source>
        <dbReference type="ARBA" id="ARBA00022692"/>
    </source>
</evidence>
<accession>A0A8F3AF52</accession>
<dbReference type="GO" id="GO:0000329">
    <property type="term" value="C:fungal-type vacuole membrane"/>
    <property type="evidence" value="ECO:0007669"/>
    <property type="project" value="TreeGrafter"/>
</dbReference>
<feature type="region of interest" description="Disordered" evidence="6">
    <location>
        <begin position="124"/>
        <end position="156"/>
    </location>
</feature>
<feature type="compositionally biased region" description="Polar residues" evidence="6">
    <location>
        <begin position="29"/>
        <end position="45"/>
    </location>
</feature>
<evidence type="ECO:0000259" key="9">
    <source>
        <dbReference type="Pfam" id="PF18035"/>
    </source>
</evidence>
<dbReference type="PANTHER" id="PTHR21535:SF51">
    <property type="entry name" value="MANGANESE RESISTANCE PROTEIN MNR2"/>
    <property type="match status" value="1"/>
</dbReference>
<dbReference type="SUPFAM" id="SSF144083">
    <property type="entry name" value="Magnesium transport protein CorA, transmembrane region"/>
    <property type="match status" value="1"/>
</dbReference>
<feature type="domain" description="Bap31/Bap29 cytoplasmic coiled-coil" evidence="9">
    <location>
        <begin position="1021"/>
        <end position="1057"/>
    </location>
</feature>
<feature type="compositionally biased region" description="Basic residues" evidence="6">
    <location>
        <begin position="1"/>
        <end position="16"/>
    </location>
</feature>
<dbReference type="InterPro" id="IPR044089">
    <property type="entry name" value="Alr1-like"/>
</dbReference>
<evidence type="ECO:0000256" key="5">
    <source>
        <dbReference type="SAM" id="Coils"/>
    </source>
</evidence>
<dbReference type="AlphaFoldDB" id="A0A8F3AF52"/>
<dbReference type="InterPro" id="IPR041672">
    <property type="entry name" value="Bap31/Bap29_C"/>
</dbReference>
<keyword evidence="4 7" id="KW-0472">Membrane</keyword>
<dbReference type="InterPro" id="IPR045863">
    <property type="entry name" value="CorA_TM1_TM2"/>
</dbReference>
<evidence type="ECO:0000313" key="10">
    <source>
        <dbReference type="EMBL" id="QWW22328.1"/>
    </source>
</evidence>
<dbReference type="Pfam" id="PF18035">
    <property type="entry name" value="Bap31_Bap29_C"/>
    <property type="match status" value="1"/>
</dbReference>
<dbReference type="Gene3D" id="3.30.460.20">
    <property type="entry name" value="CorA soluble domain-like"/>
    <property type="match status" value="1"/>
</dbReference>
<feature type="coiled-coil region" evidence="5">
    <location>
        <begin position="1016"/>
        <end position="1057"/>
    </location>
</feature>
<feature type="compositionally biased region" description="Polar residues" evidence="6">
    <location>
        <begin position="145"/>
        <end position="155"/>
    </location>
</feature>
<dbReference type="CDD" id="cd12829">
    <property type="entry name" value="Alr1p-like"/>
    <property type="match status" value="1"/>
</dbReference>